<organism evidence="1 2">
    <name type="scientific">Arabidopsis thaliana</name>
    <name type="common">Mouse-ear cress</name>
    <dbReference type="NCBI Taxonomy" id="3702"/>
    <lineage>
        <taxon>Eukaryota</taxon>
        <taxon>Viridiplantae</taxon>
        <taxon>Streptophyta</taxon>
        <taxon>Embryophyta</taxon>
        <taxon>Tracheophyta</taxon>
        <taxon>Spermatophyta</taxon>
        <taxon>Magnoliopsida</taxon>
        <taxon>eudicotyledons</taxon>
        <taxon>Gunneridae</taxon>
        <taxon>Pentapetalae</taxon>
        <taxon>rosids</taxon>
        <taxon>malvids</taxon>
        <taxon>Brassicales</taxon>
        <taxon>Brassicaceae</taxon>
        <taxon>Camelineae</taxon>
        <taxon>Arabidopsis</taxon>
    </lineage>
</organism>
<evidence type="ECO:0000313" key="1">
    <source>
        <dbReference type="EMBL" id="OAP10283.1"/>
    </source>
</evidence>
<dbReference type="Proteomes" id="UP000078284">
    <property type="component" value="Chromosome 2"/>
</dbReference>
<dbReference type="AlphaFoldDB" id="A0A178VYX6"/>
<evidence type="ECO:0000313" key="2">
    <source>
        <dbReference type="Proteomes" id="UP000078284"/>
    </source>
</evidence>
<name>A0A178VYX6_ARATH</name>
<proteinExistence type="predicted"/>
<sequence>MIISWMIQWICYQACVSHGSSSLFFGFTRINTAVYELKRHGFVIFLSKRMMILKLFT</sequence>
<dbReference type="EMBL" id="LUHQ01000002">
    <property type="protein sequence ID" value="OAP10283.1"/>
    <property type="molecule type" value="Genomic_DNA"/>
</dbReference>
<gene>
    <name evidence="1" type="ordered locus">AXX17_At2g36600</name>
</gene>
<reference evidence="2" key="1">
    <citation type="journal article" date="2016" name="Proc. Natl. Acad. Sci. U.S.A.">
        <title>Chromosome-level assembly of Arabidopsis thaliana Ler reveals the extent of translocation and inversion polymorphisms.</title>
        <authorList>
            <person name="Zapata L."/>
            <person name="Ding J."/>
            <person name="Willing E.M."/>
            <person name="Hartwig B."/>
            <person name="Bezdan D."/>
            <person name="Jiao W.B."/>
            <person name="Patel V."/>
            <person name="Velikkakam James G."/>
            <person name="Koornneef M."/>
            <person name="Ossowski S."/>
            <person name="Schneeberger K."/>
        </authorList>
    </citation>
    <scope>NUCLEOTIDE SEQUENCE [LARGE SCALE GENOMIC DNA]</scope>
    <source>
        <strain evidence="2">cv. Landsberg erecta</strain>
    </source>
</reference>
<protein>
    <submittedName>
        <fullName evidence="1">Uncharacterized protein</fullName>
    </submittedName>
</protein>
<comment type="caution">
    <text evidence="1">The sequence shown here is derived from an EMBL/GenBank/DDBJ whole genome shotgun (WGS) entry which is preliminary data.</text>
</comment>
<accession>A0A178VYX6</accession>